<name>A0A2H6DK54_TETHA</name>
<reference evidence="2 3" key="1">
    <citation type="submission" date="2016-05" db="EMBL/GenBank/DDBJ databases">
        <title>Whole genome sequencing of Tetragenococcus halophilus subsp. halophilus NISL 7118.</title>
        <authorList>
            <person name="Shiwa Y."/>
            <person name="Nishimura I."/>
            <person name="Yoshikawa H."/>
            <person name="Koyama Y."/>
            <person name="Oguma T."/>
        </authorList>
    </citation>
    <scope>NUCLEOTIDE SEQUENCE [LARGE SCALE GENOMIC DNA]</scope>
    <source>
        <strain evidence="2 3">NISL 7118</strain>
    </source>
</reference>
<evidence type="ECO:0000259" key="1">
    <source>
        <dbReference type="PROSITE" id="PS50943"/>
    </source>
</evidence>
<dbReference type="Gene3D" id="1.10.260.40">
    <property type="entry name" value="lambda repressor-like DNA-binding domains"/>
    <property type="match status" value="1"/>
</dbReference>
<keyword evidence="2" id="KW-0238">DNA-binding</keyword>
<proteinExistence type="predicted"/>
<organism evidence="2 3">
    <name type="scientific">Tetragenococcus halophilus subsp. halophilus</name>
    <dbReference type="NCBI Taxonomy" id="1513897"/>
    <lineage>
        <taxon>Bacteria</taxon>
        <taxon>Bacillati</taxon>
        <taxon>Bacillota</taxon>
        <taxon>Bacilli</taxon>
        <taxon>Lactobacillales</taxon>
        <taxon>Enterococcaceae</taxon>
        <taxon>Tetragenococcus</taxon>
    </lineage>
</organism>
<dbReference type="PROSITE" id="PS50943">
    <property type="entry name" value="HTH_CROC1"/>
    <property type="match status" value="1"/>
</dbReference>
<dbReference type="InterPro" id="IPR001387">
    <property type="entry name" value="Cro/C1-type_HTH"/>
</dbReference>
<comment type="caution">
    <text evidence="2">The sequence shown here is derived from an EMBL/GenBank/DDBJ whole genome shotgun (WGS) entry which is preliminary data.</text>
</comment>
<dbReference type="CDD" id="cd00093">
    <property type="entry name" value="HTH_XRE"/>
    <property type="match status" value="1"/>
</dbReference>
<dbReference type="EMBL" id="BDEC01000010">
    <property type="protein sequence ID" value="GBD67519.1"/>
    <property type="molecule type" value="Genomic_DNA"/>
</dbReference>
<dbReference type="Proteomes" id="UP000236214">
    <property type="component" value="Unassembled WGS sequence"/>
</dbReference>
<accession>A0A2H6DK54</accession>
<protein>
    <submittedName>
        <fullName evidence="2">Putative Xre family DNA-binding protein</fullName>
    </submittedName>
</protein>
<dbReference type="InterPro" id="IPR010982">
    <property type="entry name" value="Lambda_DNA-bd_dom_sf"/>
</dbReference>
<keyword evidence="3" id="KW-1185">Reference proteome</keyword>
<gene>
    <name evidence="2" type="ORF">TEHN7118_0325</name>
</gene>
<dbReference type="SUPFAM" id="SSF47413">
    <property type="entry name" value="lambda repressor-like DNA-binding domains"/>
    <property type="match status" value="1"/>
</dbReference>
<evidence type="ECO:0000313" key="3">
    <source>
        <dbReference type="Proteomes" id="UP000236214"/>
    </source>
</evidence>
<sequence>MQSEKRLVIHIHDLTQKYNMSLRELSRQSGIDIARLSELANGKRKRVNIDFVIKIAEALNITDIREIFTIEDK</sequence>
<evidence type="ECO:0000313" key="2">
    <source>
        <dbReference type="EMBL" id="GBD67519.1"/>
    </source>
</evidence>
<dbReference type="AlphaFoldDB" id="A0A2H6DK54"/>
<dbReference type="SMART" id="SM00530">
    <property type="entry name" value="HTH_XRE"/>
    <property type="match status" value="1"/>
</dbReference>
<feature type="domain" description="HTH cro/C1-type" evidence="1">
    <location>
        <begin position="11"/>
        <end position="67"/>
    </location>
</feature>
<dbReference type="GO" id="GO:0003677">
    <property type="term" value="F:DNA binding"/>
    <property type="evidence" value="ECO:0007669"/>
    <property type="project" value="UniProtKB-KW"/>
</dbReference>
<dbReference type="Pfam" id="PF13443">
    <property type="entry name" value="HTH_26"/>
    <property type="match status" value="1"/>
</dbReference>